<evidence type="ECO:0000313" key="2">
    <source>
        <dbReference type="Proteomes" id="UP000218263"/>
    </source>
</evidence>
<dbReference type="GO" id="GO:0016788">
    <property type="term" value="F:hydrolase activity, acting on ester bonds"/>
    <property type="evidence" value="ECO:0007669"/>
    <property type="project" value="UniProtKB-ARBA"/>
</dbReference>
<protein>
    <submittedName>
        <fullName evidence="1">Uncharacterized protein</fullName>
    </submittedName>
</protein>
<evidence type="ECO:0000313" key="1">
    <source>
        <dbReference type="EMBL" id="BAU52753.1"/>
    </source>
</evidence>
<dbReference type="Proteomes" id="UP000218263">
    <property type="component" value="Chromosome"/>
</dbReference>
<dbReference type="Pfam" id="PF13472">
    <property type="entry name" value="Lipase_GDSL_2"/>
    <property type="match status" value="1"/>
</dbReference>
<dbReference type="AlphaFoldDB" id="A0A110B1D3"/>
<dbReference type="SUPFAM" id="SSF52266">
    <property type="entry name" value="SGNH hydrolase"/>
    <property type="match status" value="1"/>
</dbReference>
<dbReference type="InterPro" id="IPR036514">
    <property type="entry name" value="SGNH_hydro_sf"/>
</dbReference>
<accession>A0A110B1D3</accession>
<dbReference type="KEGG" id="mgot:MgSA37_00916"/>
<proteinExistence type="predicted"/>
<sequence length="220" mass="25246">MKIKVLLFLLLAFAAGGKVQAQTGFPFDNEIRAFKHQDSISFPAKNGILFIGSSSIRLWDDLEKRFPKAPVIKRGVGGCELWQLVDYYTPYILFPYHPRKIFIYAGENDIAGGKNGKFVFDKFQQLFEMINKKLPDATVYYMSVKMSPSRAKYFKEVAVANDLIKTYLANKPNSVFIDLNTILLKTDTSMPDSSLFRADYLHLNSKGYDRWQQVLEPYVQ</sequence>
<dbReference type="Gene3D" id="3.40.50.1110">
    <property type="entry name" value="SGNH hydrolase"/>
    <property type="match status" value="1"/>
</dbReference>
<gene>
    <name evidence="1" type="ORF">MgSA37_00916</name>
</gene>
<dbReference type="InterPro" id="IPR013830">
    <property type="entry name" value="SGNH_hydro"/>
</dbReference>
<dbReference type="OrthoDB" id="9790057at2"/>
<name>A0A110B1D3_9SPHI</name>
<dbReference type="EMBL" id="AP017313">
    <property type="protein sequence ID" value="BAU52753.1"/>
    <property type="molecule type" value="Genomic_DNA"/>
</dbReference>
<reference evidence="1 2" key="1">
    <citation type="submission" date="2015-12" db="EMBL/GenBank/DDBJ databases">
        <title>Genome sequence of Mucilaginibacter gotjawali.</title>
        <authorList>
            <person name="Lee J.S."/>
            <person name="Lee K.C."/>
            <person name="Kim K.K."/>
            <person name="Lee B.W."/>
        </authorList>
    </citation>
    <scope>NUCLEOTIDE SEQUENCE [LARGE SCALE GENOMIC DNA]</scope>
    <source>
        <strain evidence="1 2">SA3-7</strain>
    </source>
</reference>
<keyword evidence="2" id="KW-1185">Reference proteome</keyword>
<organism evidence="1 2">
    <name type="scientific">Mucilaginibacter gotjawali</name>
    <dbReference type="NCBI Taxonomy" id="1550579"/>
    <lineage>
        <taxon>Bacteria</taxon>
        <taxon>Pseudomonadati</taxon>
        <taxon>Bacteroidota</taxon>
        <taxon>Sphingobacteriia</taxon>
        <taxon>Sphingobacteriales</taxon>
        <taxon>Sphingobacteriaceae</taxon>
        <taxon>Mucilaginibacter</taxon>
    </lineage>
</organism>
<dbReference type="RefSeq" id="WP_096350043.1">
    <property type="nucleotide sequence ID" value="NZ_AP017313.1"/>
</dbReference>